<gene>
    <name evidence="3" type="ORF">SAMN04487941_0083</name>
</gene>
<dbReference type="GO" id="GO:0030247">
    <property type="term" value="F:polysaccharide binding"/>
    <property type="evidence" value="ECO:0007669"/>
    <property type="project" value="InterPro"/>
</dbReference>
<dbReference type="RefSeq" id="WP_068838825.1">
    <property type="nucleotide sequence ID" value="NZ_BMXC01000005.1"/>
</dbReference>
<dbReference type="STRING" id="388950.GCA_001611675_02901"/>
<dbReference type="SUPFAM" id="SSF81296">
    <property type="entry name" value="E set domains"/>
    <property type="match status" value="2"/>
</dbReference>
<name>A0A1I7KXB4_9BACT</name>
<evidence type="ECO:0000313" key="3">
    <source>
        <dbReference type="EMBL" id="SFV02152.1"/>
    </source>
</evidence>
<dbReference type="Pfam" id="PF18329">
    <property type="entry name" value="SGBP_B_XBD"/>
    <property type="match status" value="1"/>
</dbReference>
<dbReference type="EMBL" id="FPCA01000011">
    <property type="protein sequence ID" value="SFV02152.1"/>
    <property type="molecule type" value="Genomic_DNA"/>
</dbReference>
<dbReference type="InterPro" id="IPR014756">
    <property type="entry name" value="Ig_E-set"/>
</dbReference>
<feature type="signal peptide" evidence="1">
    <location>
        <begin position="1"/>
        <end position="24"/>
    </location>
</feature>
<feature type="domain" description="Surface glycan-binding protein B xyloglucan binding" evidence="2">
    <location>
        <begin position="206"/>
        <end position="380"/>
    </location>
</feature>
<protein>
    <recommendedName>
        <fullName evidence="2">Surface glycan-binding protein B xyloglucan binding domain-containing protein</fullName>
    </recommendedName>
</protein>
<dbReference type="InterPro" id="IPR040475">
    <property type="entry name" value="SGBP_B_XBD"/>
</dbReference>
<dbReference type="InterPro" id="IPR013783">
    <property type="entry name" value="Ig-like_fold"/>
</dbReference>
<keyword evidence="4" id="KW-1185">Reference proteome</keyword>
<proteinExistence type="predicted"/>
<dbReference type="PROSITE" id="PS51257">
    <property type="entry name" value="PROKAR_LIPOPROTEIN"/>
    <property type="match status" value="1"/>
</dbReference>
<keyword evidence="1" id="KW-0732">Signal</keyword>
<dbReference type="Proteomes" id="UP000182491">
    <property type="component" value="Unassembled WGS sequence"/>
</dbReference>
<dbReference type="CDD" id="cd00102">
    <property type="entry name" value="IPT"/>
    <property type="match status" value="1"/>
</dbReference>
<evidence type="ECO:0000256" key="1">
    <source>
        <dbReference type="SAM" id="SignalP"/>
    </source>
</evidence>
<dbReference type="OrthoDB" id="660167at2"/>
<organism evidence="3 4">
    <name type="scientific">Pontibacter akesuensis</name>
    <dbReference type="NCBI Taxonomy" id="388950"/>
    <lineage>
        <taxon>Bacteria</taxon>
        <taxon>Pseudomonadati</taxon>
        <taxon>Bacteroidota</taxon>
        <taxon>Cytophagia</taxon>
        <taxon>Cytophagales</taxon>
        <taxon>Hymenobacteraceae</taxon>
        <taxon>Pontibacter</taxon>
    </lineage>
</organism>
<sequence length="381" mass="42095">MRAFIKNVLLYIMPLMLGAGILSGCEDDDMPNGGNPTIHYVRVTDPAASDSLLVGSSLGNLIAIVGENLGGTREVWFNDRQAVLNPTYITDKTILVNVPSLPPTEVMNKMVLRFANGNELQHDFVIEISGPQITRIKNEHVKDGEELVLLGEYFFDPIKVTFAGGEEAEVVSVAQNEVRVIVPEGATPGPITVQTNFGKATSSQWFRDTRNVFSDMDVSNTGGWWHGHQYFADSHPNVKPLDGKFILINKDLGAGEWFEFMVANPPSSMQTQNIPDDAIRNPSNYNLKFEINTIKPLVDGTVIKMYIGNDMPGQRGGMFYAWKPNIDTKGQWETVSIPFENIIGITNPQVSANGYGVSFWFQDGVAMTANFAVDNFRVTPK</sequence>
<evidence type="ECO:0000259" key="2">
    <source>
        <dbReference type="Pfam" id="PF18329"/>
    </source>
</evidence>
<evidence type="ECO:0000313" key="4">
    <source>
        <dbReference type="Proteomes" id="UP000182491"/>
    </source>
</evidence>
<reference evidence="4" key="1">
    <citation type="submission" date="2016-10" db="EMBL/GenBank/DDBJ databases">
        <authorList>
            <person name="Varghese N."/>
        </authorList>
    </citation>
    <scope>NUCLEOTIDE SEQUENCE [LARGE SCALE GENOMIC DNA]</scope>
    <source>
        <strain evidence="4">DSM 18820</strain>
    </source>
</reference>
<accession>A0A1I7KXB4</accession>
<feature type="chain" id="PRO_5010308016" description="Surface glycan-binding protein B xyloglucan binding domain-containing protein" evidence="1">
    <location>
        <begin position="25"/>
        <end position="381"/>
    </location>
</feature>
<dbReference type="Gene3D" id="2.60.40.10">
    <property type="entry name" value="Immunoglobulins"/>
    <property type="match status" value="2"/>
</dbReference>
<dbReference type="AlphaFoldDB" id="A0A1I7KXB4"/>